<dbReference type="RefSeq" id="WP_173582322.1">
    <property type="nucleotide sequence ID" value="NZ_WOTB01000004.1"/>
</dbReference>
<comment type="similarity">
    <text evidence="1 2">Belongs to the UPF0178 family.</text>
</comment>
<dbReference type="EMBL" id="WOTB01000004">
    <property type="protein sequence ID" value="NHN83928.1"/>
    <property type="molecule type" value="Genomic_DNA"/>
</dbReference>
<accession>A0ABX0JPA9</accession>
<dbReference type="PANTHER" id="PTHR35146">
    <property type="entry name" value="UPF0178 PROTEIN YAII"/>
    <property type="match status" value="1"/>
</dbReference>
<organism evidence="3 4">
    <name type="scientific">Acetobacter musti</name>
    <dbReference type="NCBI Taxonomy" id="864732"/>
    <lineage>
        <taxon>Bacteria</taxon>
        <taxon>Pseudomonadati</taxon>
        <taxon>Pseudomonadota</taxon>
        <taxon>Alphaproteobacteria</taxon>
        <taxon>Acetobacterales</taxon>
        <taxon>Acetobacteraceae</taxon>
        <taxon>Acetobacter</taxon>
    </lineage>
</organism>
<dbReference type="InterPro" id="IPR003791">
    <property type="entry name" value="UPF0178"/>
</dbReference>
<dbReference type="PANTHER" id="PTHR35146:SF1">
    <property type="entry name" value="UPF0178 PROTEIN YAII"/>
    <property type="match status" value="1"/>
</dbReference>
<keyword evidence="4" id="KW-1185">Reference proteome</keyword>
<evidence type="ECO:0000313" key="3">
    <source>
        <dbReference type="EMBL" id="NHN83928.1"/>
    </source>
</evidence>
<evidence type="ECO:0000256" key="1">
    <source>
        <dbReference type="ARBA" id="ARBA00008522"/>
    </source>
</evidence>
<evidence type="ECO:0000313" key="4">
    <source>
        <dbReference type="Proteomes" id="UP000635278"/>
    </source>
</evidence>
<comment type="caution">
    <text evidence="3">The sequence shown here is derived from an EMBL/GenBank/DDBJ whole genome shotgun (WGS) entry which is preliminary data.</text>
</comment>
<dbReference type="Pfam" id="PF02639">
    <property type="entry name" value="DUF188"/>
    <property type="match status" value="1"/>
</dbReference>
<protein>
    <recommendedName>
        <fullName evidence="2">UPF0178 protein GOB93_04630</fullName>
    </recommendedName>
</protein>
<proteinExistence type="inferred from homology"/>
<dbReference type="HAMAP" id="MF_00489">
    <property type="entry name" value="UPF0178"/>
    <property type="match status" value="1"/>
</dbReference>
<reference evidence="3 4" key="1">
    <citation type="journal article" date="2020" name="Int. J. Syst. Evol. Microbiol.">
        <title>Novel acetic acid bacteria from cider fermentations: Acetobacter conturbans sp. nov. and Acetobacter fallax sp. nov.</title>
        <authorList>
            <person name="Sombolestani A.S."/>
            <person name="Cleenwerck I."/>
            <person name="Cnockaert M."/>
            <person name="Borremans W."/>
            <person name="Wieme A.D."/>
            <person name="De Vuyst L."/>
            <person name="Vandamme P."/>
        </authorList>
    </citation>
    <scope>NUCLEOTIDE SEQUENCE [LARGE SCALE GENOMIC DNA]</scope>
    <source>
        <strain evidence="3 4">LMG 30640</strain>
    </source>
</reference>
<gene>
    <name evidence="3" type="ORF">GOB93_04630</name>
</gene>
<dbReference type="NCBIfam" id="NF001095">
    <property type="entry name" value="PRK00124.1"/>
    <property type="match status" value="1"/>
</dbReference>
<sequence>MTRIFIDADACPVKDEVYRVAARYSLPVSVVSNRMIAVPQSPDIERIIVEAGPDCADNWIAEHAGPGDVVITTDIPLASRCVACGAEVLDPKGKHLDGNAIGMALAMRDLMTDLRSAGVMTSGGSAFTKTDRSRFLSALDTLIVRVRKKIR</sequence>
<dbReference type="CDD" id="cd18720">
    <property type="entry name" value="PIN_YqxD-like"/>
    <property type="match status" value="1"/>
</dbReference>
<dbReference type="Proteomes" id="UP000635278">
    <property type="component" value="Unassembled WGS sequence"/>
</dbReference>
<evidence type="ECO:0000256" key="2">
    <source>
        <dbReference type="HAMAP-Rule" id="MF_00489"/>
    </source>
</evidence>
<name>A0ABX0JPA9_9PROT</name>